<sequence length="215" mass="23939">MTIPLTIDFVSDVSCPWCAIGLKALDAAIARIGDEADITLHFQPFELNPNMGPEGQDITEHLMQKYGASAEQQAQTRAAIRARGAEVGFDFALDQRSRIYNTFDAHRLLHWAELEGRQKQLKLALLEAYFSRGLNPSAHDVLVRLAGEAGLDPATASEILESNQYADEVREREQFFARHGINSVPAIIINQRHLISGGQPVDVFERALRQIMTES</sequence>
<dbReference type="Gene3D" id="3.40.30.10">
    <property type="entry name" value="Glutaredoxin"/>
    <property type="match status" value="1"/>
</dbReference>
<name>A0A7W2EM02_9BURK</name>
<evidence type="ECO:0000313" key="3">
    <source>
        <dbReference type="Proteomes" id="UP000566711"/>
    </source>
</evidence>
<dbReference type="PANTHER" id="PTHR13887">
    <property type="entry name" value="GLUTATHIONE S-TRANSFERASE KAPPA"/>
    <property type="match status" value="1"/>
</dbReference>
<proteinExistence type="predicted"/>
<dbReference type="AlphaFoldDB" id="A0A7W2EM02"/>
<evidence type="ECO:0000259" key="1">
    <source>
        <dbReference type="Pfam" id="PF01323"/>
    </source>
</evidence>
<dbReference type="Proteomes" id="UP000566711">
    <property type="component" value="Unassembled WGS sequence"/>
</dbReference>
<keyword evidence="3" id="KW-1185">Reference proteome</keyword>
<dbReference type="InterPro" id="IPR036249">
    <property type="entry name" value="Thioredoxin-like_sf"/>
</dbReference>
<dbReference type="CDD" id="cd03024">
    <property type="entry name" value="DsbA_FrnE"/>
    <property type="match status" value="1"/>
</dbReference>
<dbReference type="RefSeq" id="WP_182220436.1">
    <property type="nucleotide sequence ID" value="NZ_JACEZS010000028.1"/>
</dbReference>
<accession>A0A7W2EM02</accession>
<comment type="caution">
    <text evidence="2">The sequence shown here is derived from an EMBL/GenBank/DDBJ whole genome shotgun (WGS) entry which is preliminary data.</text>
</comment>
<evidence type="ECO:0000313" key="2">
    <source>
        <dbReference type="EMBL" id="MBA5608261.1"/>
    </source>
</evidence>
<gene>
    <name evidence="2" type="ORF">H3H36_23205</name>
</gene>
<dbReference type="Pfam" id="PF01323">
    <property type="entry name" value="DSBA"/>
    <property type="match status" value="1"/>
</dbReference>
<organism evidence="2 3">
    <name type="scientific">Rugamonas fusca</name>
    <dbReference type="NCBI Taxonomy" id="2758568"/>
    <lineage>
        <taxon>Bacteria</taxon>
        <taxon>Pseudomonadati</taxon>
        <taxon>Pseudomonadota</taxon>
        <taxon>Betaproteobacteria</taxon>
        <taxon>Burkholderiales</taxon>
        <taxon>Oxalobacteraceae</taxon>
        <taxon>Telluria group</taxon>
        <taxon>Rugamonas</taxon>
    </lineage>
</organism>
<dbReference type="GO" id="GO:0016491">
    <property type="term" value="F:oxidoreductase activity"/>
    <property type="evidence" value="ECO:0007669"/>
    <property type="project" value="InterPro"/>
</dbReference>
<dbReference type="EMBL" id="JACEZS010000028">
    <property type="protein sequence ID" value="MBA5608261.1"/>
    <property type="molecule type" value="Genomic_DNA"/>
</dbReference>
<feature type="domain" description="DSBA-like thioredoxin" evidence="1">
    <location>
        <begin position="6"/>
        <end position="208"/>
    </location>
</feature>
<protein>
    <submittedName>
        <fullName evidence="2">DsbA family oxidoreductase</fullName>
    </submittedName>
</protein>
<reference evidence="2 3" key="1">
    <citation type="submission" date="2020-07" db="EMBL/GenBank/DDBJ databases">
        <title>Novel species isolated from subtropical streams in China.</title>
        <authorList>
            <person name="Lu H."/>
        </authorList>
    </citation>
    <scope>NUCLEOTIDE SEQUENCE [LARGE SCALE GENOMIC DNA]</scope>
    <source>
        <strain evidence="2 3">FT3S</strain>
    </source>
</reference>
<dbReference type="PANTHER" id="PTHR13887:SF41">
    <property type="entry name" value="THIOREDOXIN SUPERFAMILY PROTEIN"/>
    <property type="match status" value="1"/>
</dbReference>
<dbReference type="InterPro" id="IPR001853">
    <property type="entry name" value="DSBA-like_thioredoxin_dom"/>
</dbReference>
<dbReference type="SUPFAM" id="SSF52833">
    <property type="entry name" value="Thioredoxin-like"/>
    <property type="match status" value="1"/>
</dbReference>